<evidence type="ECO:0000256" key="2">
    <source>
        <dbReference type="ARBA" id="ARBA00009463"/>
    </source>
</evidence>
<evidence type="ECO:0000313" key="6">
    <source>
        <dbReference type="EMBL" id="OUM88894.1"/>
    </source>
</evidence>
<gene>
    <name evidence="6" type="ORF">BAA01_16455</name>
</gene>
<comment type="pathway">
    <text evidence="1">Lipid metabolism; butanoate metabolism.</text>
</comment>
<dbReference type="GO" id="GO:0006631">
    <property type="term" value="P:fatty acid metabolic process"/>
    <property type="evidence" value="ECO:0007669"/>
    <property type="project" value="InterPro"/>
</dbReference>
<evidence type="ECO:0000256" key="3">
    <source>
        <dbReference type="ARBA" id="ARBA00023002"/>
    </source>
</evidence>
<evidence type="ECO:0000256" key="1">
    <source>
        <dbReference type="ARBA" id="ARBA00005086"/>
    </source>
</evidence>
<dbReference type="InterPro" id="IPR006176">
    <property type="entry name" value="3-OHacyl-CoA_DH_NAD-bd"/>
</dbReference>
<reference evidence="7" key="1">
    <citation type="submission" date="2016-06" db="EMBL/GenBank/DDBJ databases">
        <authorList>
            <person name="Nascimento L."/>
            <person name="Pereira R.V."/>
            <person name="Martins L.F."/>
            <person name="Quaggio R.B."/>
            <person name="Silva A.M."/>
            <person name="Setubal J.C."/>
        </authorList>
    </citation>
    <scope>NUCLEOTIDE SEQUENCE [LARGE SCALE GENOMIC DNA]</scope>
</reference>
<protein>
    <recommendedName>
        <fullName evidence="8">3-hydroxybutyryl-CoA dehydrogenase</fullName>
    </recommendedName>
</protein>
<dbReference type="EMBL" id="LZRT01000055">
    <property type="protein sequence ID" value="OUM88894.1"/>
    <property type="molecule type" value="Genomic_DNA"/>
</dbReference>
<keyword evidence="3" id="KW-0560">Oxidoreductase</keyword>
<dbReference type="InterPro" id="IPR006108">
    <property type="entry name" value="3HC_DH_C"/>
</dbReference>
<dbReference type="GO" id="GO:0016616">
    <property type="term" value="F:oxidoreductase activity, acting on the CH-OH group of donors, NAD or NADP as acceptor"/>
    <property type="evidence" value="ECO:0007669"/>
    <property type="project" value="InterPro"/>
</dbReference>
<evidence type="ECO:0000313" key="7">
    <source>
        <dbReference type="Proteomes" id="UP000196475"/>
    </source>
</evidence>
<name>A0A1Y3PPC2_9BACI</name>
<proteinExistence type="inferred from homology"/>
<evidence type="ECO:0008006" key="8">
    <source>
        <dbReference type="Google" id="ProtNLM"/>
    </source>
</evidence>
<dbReference type="FunFam" id="3.40.50.720:FF:000009">
    <property type="entry name" value="Fatty oxidation complex, alpha subunit"/>
    <property type="match status" value="1"/>
</dbReference>
<dbReference type="InterPro" id="IPR008927">
    <property type="entry name" value="6-PGluconate_DH-like_C_sf"/>
</dbReference>
<dbReference type="Proteomes" id="UP000196475">
    <property type="component" value="Unassembled WGS sequence"/>
</dbReference>
<dbReference type="SUPFAM" id="SSF48179">
    <property type="entry name" value="6-phosphogluconate dehydrogenase C-terminal domain-like"/>
    <property type="match status" value="2"/>
</dbReference>
<comment type="caution">
    <text evidence="6">The sequence shown here is derived from an EMBL/GenBank/DDBJ whole genome shotgun (WGS) entry which is preliminary data.</text>
</comment>
<dbReference type="Pfam" id="PF00725">
    <property type="entry name" value="3HCDH"/>
    <property type="match status" value="2"/>
</dbReference>
<evidence type="ECO:0000259" key="5">
    <source>
        <dbReference type="Pfam" id="PF02737"/>
    </source>
</evidence>
<dbReference type="Pfam" id="PF02737">
    <property type="entry name" value="3HCDH_N"/>
    <property type="match status" value="1"/>
</dbReference>
<dbReference type="Gene3D" id="3.40.50.720">
    <property type="entry name" value="NAD(P)-binding Rossmann-like Domain"/>
    <property type="match status" value="1"/>
</dbReference>
<feature type="domain" description="3-hydroxyacyl-CoA dehydrogenase NAD binding" evidence="5">
    <location>
        <begin position="9"/>
        <end position="189"/>
    </location>
</feature>
<sequence length="383" mass="42445">MYNAAEIQQVAVIGAGDMGHGIAEVALLAGYRVHLYDIKQEYLDRGVKRIHDSLAKLAEKGKIDADTHERSRQLLHPTTDLSEAVSAAQFVIEAVPEVLKIKQEVFQKLDQLAPETAILGTNTSNMSISDIASVTRRPERVVGVHFFNPVVLMKLVEVIRGEKTTEETMQTACEVCRKLGKEPIRVEKDVPSFIVNRINAPIRVFLGAVVDAGEATPEEIDAMVRDAGEPMGPFELLDYVGLDITYDSMDYRRQVLDPEYGPFEALEKLVKAGHLGKKTGQGFYDWSNGRPAIDLSKKTDVISFRDIQFVKLNEATKLIEQGVSNAKDIDRAMVLGTGDRVGPIEACKDVPPEEIAERLDELASRYRKAILQPTALLRTGGYR</sequence>
<dbReference type="PANTHER" id="PTHR48075">
    <property type="entry name" value="3-HYDROXYACYL-COA DEHYDROGENASE FAMILY PROTEIN"/>
    <property type="match status" value="1"/>
</dbReference>
<dbReference type="InterPro" id="IPR036291">
    <property type="entry name" value="NAD(P)-bd_dom_sf"/>
</dbReference>
<accession>A0A1Y3PPC2</accession>
<dbReference type="GO" id="GO:0070403">
    <property type="term" value="F:NAD+ binding"/>
    <property type="evidence" value="ECO:0007669"/>
    <property type="project" value="InterPro"/>
</dbReference>
<organism evidence="6 7">
    <name type="scientific">Bacillus thermozeamaize</name>
    <dbReference type="NCBI Taxonomy" id="230954"/>
    <lineage>
        <taxon>Bacteria</taxon>
        <taxon>Bacillati</taxon>
        <taxon>Bacillota</taxon>
        <taxon>Bacilli</taxon>
        <taxon>Bacillales</taxon>
        <taxon>Bacillaceae</taxon>
        <taxon>Bacillus</taxon>
    </lineage>
</organism>
<dbReference type="PANTHER" id="PTHR48075:SF5">
    <property type="entry name" value="3-HYDROXYBUTYRYL-COA DEHYDROGENASE"/>
    <property type="match status" value="1"/>
</dbReference>
<dbReference type="SUPFAM" id="SSF51735">
    <property type="entry name" value="NAD(P)-binding Rossmann-fold domains"/>
    <property type="match status" value="1"/>
</dbReference>
<comment type="similarity">
    <text evidence="2">Belongs to the 3-hydroxyacyl-CoA dehydrogenase family.</text>
</comment>
<dbReference type="AlphaFoldDB" id="A0A1Y3PPC2"/>
<feature type="domain" description="3-hydroxyacyl-CoA dehydrogenase C-terminal" evidence="4">
    <location>
        <begin position="310"/>
        <end position="368"/>
    </location>
</feature>
<evidence type="ECO:0000259" key="4">
    <source>
        <dbReference type="Pfam" id="PF00725"/>
    </source>
</evidence>
<dbReference type="Gene3D" id="1.10.1040.10">
    <property type="entry name" value="N-(1-d-carboxylethyl)-l-norvaline Dehydrogenase, domain 2"/>
    <property type="match status" value="2"/>
</dbReference>
<dbReference type="InterPro" id="IPR013328">
    <property type="entry name" value="6PGD_dom2"/>
</dbReference>
<feature type="domain" description="3-hydroxyacyl-CoA dehydrogenase C-terminal" evidence="4">
    <location>
        <begin position="193"/>
        <end position="286"/>
    </location>
</feature>